<sequence length="393" mass="41421">MARTGSMQQRRGGFQTTARMLMAVCVSGVLLLSSGPSAANKLAEGQQNQNSGPGAATQEGPTIEGAVAKCVLKTTTAENGSSRAKNTTGLSLSKENLVVSLQCSGEKNAIVPKDQKKVCSAAPNAKVADCKGADTDKQVTLKSLLGTSGDIQWEKTIVSTDNKGEVMTLKIKESELPLFDKAFFVGCEENKANARTSQATECKVNVSVKARPSSVRENNVVTCAYGKDSNPRHLEVEMSADNDSLTIDCGTDGSLKPTKYTEEFCVTDNSQLESCTTKKFSEILPTFLPRWWVSDSQNGSAKLTIPESGFPEEQQQFRLGCVPKKTTESPQANPSVKSEKEESAQNTGASTSNCSVIVTVKASNFSSLASSIAPTAAVAGGAAALTGFLVGSF</sequence>
<dbReference type="Proteomes" id="UP000028838">
    <property type="component" value="Unassembled WGS sequence"/>
</dbReference>
<dbReference type="VEuPathDB" id="ToxoDB:TGFOU_320170"/>
<feature type="signal peptide" evidence="2">
    <location>
        <begin position="1"/>
        <end position="39"/>
    </location>
</feature>
<dbReference type="PRINTS" id="PR01801">
    <property type="entry name" value="SURFCEANTIGN"/>
</dbReference>
<keyword evidence="2" id="KW-0732">Signal</keyword>
<feature type="domain" description="SRS" evidence="3">
    <location>
        <begin position="219"/>
        <end position="360"/>
    </location>
</feature>
<dbReference type="InterPro" id="IPR028352">
    <property type="entry name" value="Surface_antig_SAG1"/>
</dbReference>
<name>A0A086KGE8_TOXGO</name>
<evidence type="ECO:0000256" key="2">
    <source>
        <dbReference type="SAM" id="SignalP"/>
    </source>
</evidence>
<reference evidence="4 5" key="1">
    <citation type="submission" date="2014-07" db="EMBL/GenBank/DDBJ databases">
        <authorList>
            <person name="Sibley D."/>
            <person name="Venepally P."/>
            <person name="Karamycheva S."/>
            <person name="Hadjithomas M."/>
            <person name="Khan A."/>
            <person name="Brunk B."/>
            <person name="Roos D."/>
            <person name="Caler E."/>
            <person name="Lorenzi H."/>
        </authorList>
    </citation>
    <scope>NUCLEOTIDE SEQUENCE [LARGE SCALE GENOMIC DNA]</scope>
    <source>
        <strain evidence="4 5">FOU</strain>
    </source>
</reference>
<feature type="chain" id="PRO_5001809275" evidence="2">
    <location>
        <begin position="40"/>
        <end position="393"/>
    </location>
</feature>
<organism evidence="4 5">
    <name type="scientific">Toxoplasma gondii FOU</name>
    <dbReference type="NCBI Taxonomy" id="943167"/>
    <lineage>
        <taxon>Eukaryota</taxon>
        <taxon>Sar</taxon>
        <taxon>Alveolata</taxon>
        <taxon>Apicomplexa</taxon>
        <taxon>Conoidasida</taxon>
        <taxon>Coccidia</taxon>
        <taxon>Eucoccidiorida</taxon>
        <taxon>Eimeriorina</taxon>
        <taxon>Sarcocystidae</taxon>
        <taxon>Toxoplasma</taxon>
    </lineage>
</organism>
<gene>
    <name evidence="4" type="ORF">TGFOU_320170</name>
</gene>
<evidence type="ECO:0000259" key="3">
    <source>
        <dbReference type="Pfam" id="PF04092"/>
    </source>
</evidence>
<feature type="region of interest" description="Disordered" evidence="1">
    <location>
        <begin position="324"/>
        <end position="348"/>
    </location>
</feature>
<evidence type="ECO:0000313" key="5">
    <source>
        <dbReference type="Proteomes" id="UP000028838"/>
    </source>
</evidence>
<dbReference type="EMBL" id="AEYH02002071">
    <property type="protein sequence ID" value="KFG43466.1"/>
    <property type="molecule type" value="Genomic_DNA"/>
</dbReference>
<evidence type="ECO:0000313" key="4">
    <source>
        <dbReference type="EMBL" id="KFG43466.1"/>
    </source>
</evidence>
<feature type="domain" description="SRS" evidence="3">
    <location>
        <begin position="67"/>
        <end position="208"/>
    </location>
</feature>
<comment type="caution">
    <text evidence="4">The sequence shown here is derived from an EMBL/GenBank/DDBJ whole genome shotgun (WGS) entry which is preliminary data.</text>
</comment>
<evidence type="ECO:0000256" key="1">
    <source>
        <dbReference type="SAM" id="MobiDB-lite"/>
    </source>
</evidence>
<dbReference type="Pfam" id="PF04092">
    <property type="entry name" value="SAG"/>
    <property type="match status" value="2"/>
</dbReference>
<dbReference type="InterPro" id="IPR036755">
    <property type="entry name" value="SRS_dom_sf"/>
</dbReference>
<dbReference type="AlphaFoldDB" id="A0A086KGE8"/>
<accession>A0A086KGE8</accession>
<dbReference type="GO" id="GO:0016020">
    <property type="term" value="C:membrane"/>
    <property type="evidence" value="ECO:0007669"/>
    <property type="project" value="InterPro"/>
</dbReference>
<proteinExistence type="predicted"/>
<protein>
    <submittedName>
        <fullName evidence="4">SAG-related sequence SRS16E</fullName>
    </submittedName>
</protein>
<dbReference type="SUPFAM" id="SSF74877">
    <property type="entry name" value="Major surface antigen p30, SAG1"/>
    <property type="match status" value="2"/>
</dbReference>
<dbReference type="Gene3D" id="2.60.40.1320">
    <property type="entry name" value="SRS domain"/>
    <property type="match status" value="2"/>
</dbReference>
<dbReference type="OrthoDB" id="330519at2759"/>
<dbReference type="InterPro" id="IPR007226">
    <property type="entry name" value="SRS_dom"/>
</dbReference>